<keyword evidence="11" id="KW-0560">Oxidoreductase</keyword>
<organism evidence="11 12">
    <name type="scientific">Geodermatophilus ruber</name>
    <dbReference type="NCBI Taxonomy" id="504800"/>
    <lineage>
        <taxon>Bacteria</taxon>
        <taxon>Bacillati</taxon>
        <taxon>Actinomycetota</taxon>
        <taxon>Actinomycetes</taxon>
        <taxon>Geodermatophilales</taxon>
        <taxon>Geodermatophilaceae</taxon>
        <taxon>Geodermatophilus</taxon>
    </lineage>
</organism>
<gene>
    <name evidence="11" type="ORF">SAMN04488085_104150</name>
</gene>
<keyword evidence="4" id="KW-0479">Metal-binding</keyword>
<dbReference type="PROSITE" id="PS51257">
    <property type="entry name" value="PROKAR_LIPOPROTEIN"/>
    <property type="match status" value="1"/>
</dbReference>
<reference evidence="12" key="1">
    <citation type="submission" date="2016-10" db="EMBL/GenBank/DDBJ databases">
        <authorList>
            <person name="Varghese N."/>
            <person name="Submissions S."/>
        </authorList>
    </citation>
    <scope>NUCLEOTIDE SEQUENCE [LARGE SCALE GENOMIC DNA]</scope>
    <source>
        <strain evidence="12">DSM 45317</strain>
    </source>
</reference>
<dbReference type="Proteomes" id="UP000199152">
    <property type="component" value="Unassembled WGS sequence"/>
</dbReference>
<dbReference type="InterPro" id="IPR036922">
    <property type="entry name" value="Rieske_2Fe-2S_sf"/>
</dbReference>
<dbReference type="GO" id="GO:0016705">
    <property type="term" value="F:oxidoreductase activity, acting on paired donors, with incorporation or reduction of molecular oxygen"/>
    <property type="evidence" value="ECO:0007669"/>
    <property type="project" value="UniProtKB-ARBA"/>
</dbReference>
<protein>
    <recommendedName>
        <fullName evidence="2">Cytochrome bc1 complex Rieske iron-sulfur subunit</fullName>
    </recommendedName>
    <alternativeName>
        <fullName evidence="8">Cytochrome bc1 reductase complex subunit QcrA</fullName>
    </alternativeName>
</protein>
<keyword evidence="7" id="KW-1015">Disulfide bond</keyword>
<dbReference type="PRINTS" id="PR00162">
    <property type="entry name" value="RIESKE"/>
</dbReference>
<evidence type="ECO:0000256" key="1">
    <source>
        <dbReference type="ARBA" id="ARBA00002494"/>
    </source>
</evidence>
<dbReference type="GO" id="GO:0046872">
    <property type="term" value="F:metal ion binding"/>
    <property type="evidence" value="ECO:0007669"/>
    <property type="project" value="UniProtKB-KW"/>
</dbReference>
<dbReference type="GO" id="GO:0051537">
    <property type="term" value="F:2 iron, 2 sulfur cluster binding"/>
    <property type="evidence" value="ECO:0007669"/>
    <property type="project" value="UniProtKB-KW"/>
</dbReference>
<accession>A0A1I4D2G1</accession>
<name>A0A1I4D2G1_9ACTN</name>
<dbReference type="AlphaFoldDB" id="A0A1I4D2G1"/>
<feature type="domain" description="Rieske" evidence="10">
    <location>
        <begin position="50"/>
        <end position="143"/>
    </location>
</feature>
<keyword evidence="5" id="KW-0408">Iron</keyword>
<dbReference type="Gene3D" id="2.102.10.10">
    <property type="entry name" value="Rieske [2Fe-2S] iron-sulphur domain"/>
    <property type="match status" value="1"/>
</dbReference>
<dbReference type="EMBL" id="FOSW01000004">
    <property type="protein sequence ID" value="SFK87738.1"/>
    <property type="molecule type" value="Genomic_DNA"/>
</dbReference>
<dbReference type="PROSITE" id="PS51318">
    <property type="entry name" value="TAT"/>
    <property type="match status" value="1"/>
</dbReference>
<evidence type="ECO:0000256" key="8">
    <source>
        <dbReference type="ARBA" id="ARBA00029586"/>
    </source>
</evidence>
<evidence type="ECO:0000256" key="9">
    <source>
        <dbReference type="ARBA" id="ARBA00034078"/>
    </source>
</evidence>
<keyword evidence="11" id="KW-0223">Dioxygenase</keyword>
<dbReference type="InterPro" id="IPR005805">
    <property type="entry name" value="Rieske_Fe-S_prot_C"/>
</dbReference>
<dbReference type="GO" id="GO:0004497">
    <property type="term" value="F:monooxygenase activity"/>
    <property type="evidence" value="ECO:0007669"/>
    <property type="project" value="UniProtKB-ARBA"/>
</dbReference>
<dbReference type="Pfam" id="PF00355">
    <property type="entry name" value="Rieske"/>
    <property type="match status" value="1"/>
</dbReference>
<dbReference type="CDD" id="cd03467">
    <property type="entry name" value="Rieske"/>
    <property type="match status" value="1"/>
</dbReference>
<dbReference type="GO" id="GO:0051213">
    <property type="term" value="F:dioxygenase activity"/>
    <property type="evidence" value="ECO:0007669"/>
    <property type="project" value="UniProtKB-KW"/>
</dbReference>
<evidence type="ECO:0000313" key="12">
    <source>
        <dbReference type="Proteomes" id="UP000199152"/>
    </source>
</evidence>
<dbReference type="PANTHER" id="PTHR10134">
    <property type="entry name" value="CYTOCHROME B-C1 COMPLEX SUBUNIT RIESKE, MITOCHONDRIAL"/>
    <property type="match status" value="1"/>
</dbReference>
<dbReference type="PROSITE" id="PS51296">
    <property type="entry name" value="RIESKE"/>
    <property type="match status" value="1"/>
</dbReference>
<dbReference type="SUPFAM" id="SSF50022">
    <property type="entry name" value="ISP domain"/>
    <property type="match status" value="1"/>
</dbReference>
<evidence type="ECO:0000313" key="11">
    <source>
        <dbReference type="EMBL" id="SFK87738.1"/>
    </source>
</evidence>
<evidence type="ECO:0000256" key="3">
    <source>
        <dbReference type="ARBA" id="ARBA00022714"/>
    </source>
</evidence>
<keyword evidence="6" id="KW-0411">Iron-sulfur</keyword>
<keyword evidence="12" id="KW-1185">Reference proteome</keyword>
<dbReference type="InParanoid" id="A0A1I4D2G1"/>
<evidence type="ECO:0000256" key="4">
    <source>
        <dbReference type="ARBA" id="ARBA00022723"/>
    </source>
</evidence>
<dbReference type="InterPro" id="IPR017941">
    <property type="entry name" value="Rieske_2Fe-2S"/>
</dbReference>
<dbReference type="InterPro" id="IPR014349">
    <property type="entry name" value="Rieske_Fe-S_prot"/>
</dbReference>
<comment type="cofactor">
    <cofactor evidence="9">
        <name>[2Fe-2S] cluster</name>
        <dbReference type="ChEBI" id="CHEBI:190135"/>
    </cofactor>
</comment>
<dbReference type="InterPro" id="IPR006311">
    <property type="entry name" value="TAT_signal"/>
</dbReference>
<dbReference type="GO" id="GO:0016020">
    <property type="term" value="C:membrane"/>
    <property type="evidence" value="ECO:0007669"/>
    <property type="project" value="InterPro"/>
</dbReference>
<proteinExistence type="predicted"/>
<evidence type="ECO:0000259" key="10">
    <source>
        <dbReference type="PROSITE" id="PS51296"/>
    </source>
</evidence>
<evidence type="ECO:0000256" key="5">
    <source>
        <dbReference type="ARBA" id="ARBA00023004"/>
    </source>
</evidence>
<dbReference type="STRING" id="504800.SAMN04488085_104150"/>
<evidence type="ECO:0000256" key="6">
    <source>
        <dbReference type="ARBA" id="ARBA00023014"/>
    </source>
</evidence>
<comment type="function">
    <text evidence="1">Iron-sulfur subunit of the cytochrome bc1 complex, an essential component of the respiratory electron transport chain required for ATP synthesis. The bc1 complex catalyzes the oxidation of menaquinol and the reduction of cytochrome c in the respiratory chain. The bc1 complex operates through a Q-cycle mechanism that couples electron transfer to generation of the proton gradient that drives ATP synthesis.</text>
</comment>
<evidence type="ECO:0000256" key="2">
    <source>
        <dbReference type="ARBA" id="ARBA00015816"/>
    </source>
</evidence>
<sequence>MTAPPARRTAPACLSRRAVLGAAGAGLGALALAGCGGDGVREVSGTGSGTVLARLDEIPEGGALELAVGEQRIVLARPSGDRVAAYDATCTHQGCAVRPDGDELVCPCHGSAFDPADGGVLEGPATEPLAPVDVVVEGDEVRLA</sequence>
<dbReference type="RefSeq" id="WP_091323058.1">
    <property type="nucleotide sequence ID" value="NZ_FOSW01000004.1"/>
</dbReference>
<evidence type="ECO:0000256" key="7">
    <source>
        <dbReference type="ARBA" id="ARBA00023157"/>
    </source>
</evidence>
<dbReference type="OrthoDB" id="25106at2"/>
<keyword evidence="3" id="KW-0001">2Fe-2S</keyword>